<proteinExistence type="inferred from homology"/>
<dbReference type="PROSITE" id="PS50294">
    <property type="entry name" value="WD_REPEATS_REGION"/>
    <property type="match status" value="3"/>
</dbReference>
<accession>A0ABM0LWR6</accession>
<organism evidence="11 12">
    <name type="scientific">Saccoglossus kowalevskii</name>
    <name type="common">Acorn worm</name>
    <dbReference type="NCBI Taxonomy" id="10224"/>
    <lineage>
        <taxon>Eukaryota</taxon>
        <taxon>Metazoa</taxon>
        <taxon>Hemichordata</taxon>
        <taxon>Enteropneusta</taxon>
        <taxon>Harrimaniidae</taxon>
        <taxon>Saccoglossus</taxon>
    </lineage>
</organism>
<dbReference type="InterPro" id="IPR005108">
    <property type="entry name" value="HELP"/>
</dbReference>
<dbReference type="InterPro" id="IPR015943">
    <property type="entry name" value="WD40/YVTN_repeat-like_dom_sf"/>
</dbReference>
<dbReference type="SUPFAM" id="SSF50978">
    <property type="entry name" value="WD40 repeat-like"/>
    <property type="match status" value="1"/>
</dbReference>
<dbReference type="PANTHER" id="PTHR13720">
    <property type="entry name" value="WD-40 REPEAT PROTEIN"/>
    <property type="match status" value="1"/>
</dbReference>
<dbReference type="InterPro" id="IPR001680">
    <property type="entry name" value="WD40_rpt"/>
</dbReference>
<feature type="domain" description="EML-like first beta-propeller" evidence="9">
    <location>
        <begin position="172"/>
        <end position="441"/>
    </location>
</feature>
<dbReference type="GeneID" id="100370393"/>
<keyword evidence="6" id="KW-0677">Repeat</keyword>
<keyword evidence="4 8" id="KW-0853">WD repeat</keyword>
<dbReference type="PANTHER" id="PTHR13720:SF50">
    <property type="entry name" value="ECHINODERM MICROTUBULE-ASSOCIATED PROTEIN-LIKE 2"/>
    <property type="match status" value="1"/>
</dbReference>
<feature type="domain" description="EML-like second beta-propeller" evidence="10">
    <location>
        <begin position="525"/>
        <end position="696"/>
    </location>
</feature>
<feature type="repeat" description="WD" evidence="8">
    <location>
        <begin position="451"/>
        <end position="492"/>
    </location>
</feature>
<dbReference type="InterPro" id="IPR049813">
    <property type="entry name" value="Elp-1-like_TD"/>
</dbReference>
<dbReference type="SMART" id="SM00320">
    <property type="entry name" value="WD40"/>
    <property type="match status" value="8"/>
</dbReference>
<dbReference type="InterPro" id="IPR036322">
    <property type="entry name" value="WD40_repeat_dom_sf"/>
</dbReference>
<evidence type="ECO:0000256" key="3">
    <source>
        <dbReference type="ARBA" id="ARBA00022490"/>
    </source>
</evidence>
<dbReference type="InterPro" id="IPR055439">
    <property type="entry name" value="Beta-prop_EML_1st"/>
</dbReference>
<dbReference type="CDD" id="cd21931">
    <property type="entry name" value="TD_EMAP-like"/>
    <property type="match status" value="1"/>
</dbReference>
<comment type="subcellular location">
    <subcellularLocation>
        <location evidence="1">Cytoplasm</location>
        <location evidence="1">Cytoskeleton</location>
    </subcellularLocation>
</comment>
<feature type="repeat" description="WD" evidence="8">
    <location>
        <begin position="550"/>
        <end position="591"/>
    </location>
</feature>
<feature type="repeat" description="WD" evidence="8">
    <location>
        <begin position="367"/>
        <end position="399"/>
    </location>
</feature>
<protein>
    <submittedName>
        <fullName evidence="12">Echinoderm microtubule-associated protein-like 1-like</fullName>
    </submittedName>
</protein>
<dbReference type="Pfam" id="PF00400">
    <property type="entry name" value="WD40"/>
    <property type="match status" value="1"/>
</dbReference>
<evidence type="ECO:0000256" key="5">
    <source>
        <dbReference type="ARBA" id="ARBA00022701"/>
    </source>
</evidence>
<evidence type="ECO:0000256" key="6">
    <source>
        <dbReference type="ARBA" id="ARBA00022737"/>
    </source>
</evidence>
<dbReference type="Pfam" id="PF23414">
    <property type="entry name" value="Beta-prop_EML_2"/>
    <property type="match status" value="1"/>
</dbReference>
<dbReference type="SUPFAM" id="SSF50998">
    <property type="entry name" value="Quinoprotein alcohol dehydrogenase-like"/>
    <property type="match status" value="1"/>
</dbReference>
<evidence type="ECO:0000256" key="8">
    <source>
        <dbReference type="PROSITE-ProRule" id="PRU00221"/>
    </source>
</evidence>
<sequence>MAETLQQPQSGNLITTVQQPEHINVNGIVELDTIDEENDWEDMIDGDMAERLSLLEKRVSQQDDEIVCLKTALADVVRRMSAFEGRRTATKHEGFVKIYLRGRSITMYGPSDLKDYSVVKGGLAPPEKLKLDWVYGYRGRDCRNNLHLLPTGEIVYFIAAVVVLYNIEEEMQRFYLGHTDDVKCIAVHPDKVTIATGQVAGHERKTDAKPPHVRIWDSVSLTTLRIIGINDFDRAVCCVSFSKSDGGSHILAVDDANDHVLSVWEWNKGEKGSKLSETKSSNDTVLGAEFHPMDSKQMVTCGKSHIAFWTLEDGRLSKKSGVFEKYEKPKFVLCIAFADNGDIISGDSNGNIFVWGRGNNRIYYAVPGAHEGPVFGLCVMKDGTLLSGGGKDRKILAWDRRYIQTNVEKELPELTGPIRTISQGKDDQILVGTTKNAILQGSVSGDFYTIMQTHTDELWGLAIHPSSKQFLTCAYDKHVILWDSSSHSQIWTKVLDDGCQSAAFHPSGTVITIGTLTGRWVAIDAASRDLVTVHYAVSENGYKYNKVGRCTGHSSFITHLDWSTDSQYIQSNSGDYEILFWNSSTCRQVTSPSSMRDVDWATFYCTLGFPVCGIWQEGADGTDVNTVCRSQERNVCATGDDFGKVNLFKYPCSQPKSHCHSYSGHSSHVTCVRFLKDDSRLLSTGGKDMSIMQWKLCN</sequence>
<reference evidence="12" key="1">
    <citation type="submission" date="2025-08" db="UniProtKB">
        <authorList>
            <consortium name="RefSeq"/>
        </authorList>
    </citation>
    <scope>IDENTIFICATION</scope>
    <source>
        <tissue evidence="12">Testes</tissue>
    </source>
</reference>
<dbReference type="Pfam" id="PF23409">
    <property type="entry name" value="Beta-prop_EML"/>
    <property type="match status" value="1"/>
</dbReference>
<evidence type="ECO:0000256" key="2">
    <source>
        <dbReference type="ARBA" id="ARBA00006489"/>
    </source>
</evidence>
<evidence type="ECO:0000256" key="4">
    <source>
        <dbReference type="ARBA" id="ARBA00022574"/>
    </source>
</evidence>
<evidence type="ECO:0000256" key="7">
    <source>
        <dbReference type="ARBA" id="ARBA00023212"/>
    </source>
</evidence>
<dbReference type="InterPro" id="IPR050630">
    <property type="entry name" value="WD_repeat_EMAP"/>
</dbReference>
<feature type="repeat" description="WD" evidence="8">
    <location>
        <begin position="662"/>
        <end position="698"/>
    </location>
</feature>
<dbReference type="Proteomes" id="UP000694865">
    <property type="component" value="Unplaced"/>
</dbReference>
<keyword evidence="11" id="KW-1185">Reference proteome</keyword>
<evidence type="ECO:0000259" key="9">
    <source>
        <dbReference type="Pfam" id="PF23409"/>
    </source>
</evidence>
<dbReference type="InterPro" id="IPR055442">
    <property type="entry name" value="Beta-prop_EML-like_2nd"/>
</dbReference>
<evidence type="ECO:0000256" key="1">
    <source>
        <dbReference type="ARBA" id="ARBA00004245"/>
    </source>
</evidence>
<dbReference type="InterPro" id="IPR011047">
    <property type="entry name" value="Quinoprotein_ADH-like_sf"/>
</dbReference>
<keyword evidence="7" id="KW-0206">Cytoskeleton</keyword>
<dbReference type="RefSeq" id="XP_006812207.1">
    <property type="nucleotide sequence ID" value="XM_006812144.1"/>
</dbReference>
<name>A0ABM0LWR6_SACKO</name>
<dbReference type="Gene3D" id="2.130.10.10">
    <property type="entry name" value="YVTN repeat-like/Quinoprotein amine dehydrogenase"/>
    <property type="match status" value="3"/>
</dbReference>
<keyword evidence="5" id="KW-0493">Microtubule</keyword>
<evidence type="ECO:0000259" key="10">
    <source>
        <dbReference type="Pfam" id="PF23414"/>
    </source>
</evidence>
<evidence type="ECO:0000313" key="11">
    <source>
        <dbReference type="Proteomes" id="UP000694865"/>
    </source>
</evidence>
<comment type="similarity">
    <text evidence="2">Belongs to the WD repeat EMAP family.</text>
</comment>
<dbReference type="PROSITE" id="PS50082">
    <property type="entry name" value="WD_REPEATS_2"/>
    <property type="match status" value="4"/>
</dbReference>
<evidence type="ECO:0000313" key="12">
    <source>
        <dbReference type="RefSeq" id="XP_006812207.1"/>
    </source>
</evidence>
<dbReference type="Pfam" id="PF03451">
    <property type="entry name" value="HELP"/>
    <property type="match status" value="1"/>
</dbReference>
<keyword evidence="3" id="KW-0963">Cytoplasm</keyword>
<gene>
    <name evidence="12" type="primary">LOC100370393</name>
</gene>